<dbReference type="InterPro" id="IPR029455">
    <property type="entry name" value="GHL15"/>
</dbReference>
<evidence type="ECO:0000313" key="2">
    <source>
        <dbReference type="Proteomes" id="UP000233517"/>
    </source>
</evidence>
<evidence type="ECO:0000313" key="1">
    <source>
        <dbReference type="EMBL" id="PKM91394.1"/>
    </source>
</evidence>
<dbReference type="InterPro" id="IPR028994">
    <property type="entry name" value="Integrin_alpha_N"/>
</dbReference>
<dbReference type="AlphaFoldDB" id="A0A2N2E9H6"/>
<comment type="caution">
    <text evidence="1">The sequence shown here is derived from an EMBL/GenBank/DDBJ whole genome shotgun (WGS) entry which is preliminary data.</text>
</comment>
<sequence length="584" mass="68877">MLNKKLKFSLFFFLFFFSILFLKNVEASPDVFNKYLNISNKSPKLANIFLSWEMSDEDLQKLAQWDLLILDMEYQVNSPEKILKLRQLNPNIIILAYINSQEIRNDVYLYENLTLRRKMFEAIPESWYLSFDKSKISFWPQTWMLNSSNLGQSYDGKRWNDFLPEFVDSEIISSGLWDGIFYDNLFDSIDWLNNGNIDLNGDGQKEGATQINDAWREGNVKMLKKTRELIGYDYVVLANSSSYEPYHKYLNGRIFENFPLPFKGDGSWQSTVDSYLSIYNINVNPKFYIFNSTENNFSDFSKMHFGLLSSLFFNDVYFSFDASVSNHGQTWFYDEYNLDFSKPKNNAYKIDNNIWRRDFEYFSILLNPNDYQFEFDFPDNFKEIYSWWNDNQTKINLGPRESIILEPQLKIYDTYFRNKAEYQAFNFLGKKVYTSYNLISDDFSDGELISQNEIGFNKTILLERDYEIDSNNNGFLEIVEGSLLRDKSLVKIYNHNNNLVGIFRAFPDQFKCGVRVAVGDVDADGKPEIVTMPYWGGPHVRIFDFFGNLEYEFFAKDKNLRAFYDLKLVDLNGNGKKEIFINSY</sequence>
<dbReference type="SUPFAM" id="SSF69318">
    <property type="entry name" value="Integrin alpha N-terminal domain"/>
    <property type="match status" value="1"/>
</dbReference>
<reference evidence="1 2" key="1">
    <citation type="journal article" date="2017" name="ISME J.">
        <title>Potential for microbial H2 and metal transformations associated with novel bacteria and archaea in deep terrestrial subsurface sediments.</title>
        <authorList>
            <person name="Hernsdorf A.W."/>
            <person name="Amano Y."/>
            <person name="Miyakawa K."/>
            <person name="Ise K."/>
            <person name="Suzuki Y."/>
            <person name="Anantharaman K."/>
            <person name="Probst A."/>
            <person name="Burstein D."/>
            <person name="Thomas B.C."/>
            <person name="Banfield J.F."/>
        </authorList>
    </citation>
    <scope>NUCLEOTIDE SEQUENCE [LARGE SCALE GENOMIC DNA]</scope>
    <source>
        <strain evidence="1">HGW-Falkowbacteria-1</strain>
    </source>
</reference>
<gene>
    <name evidence="1" type="ORF">CVU82_02240</name>
</gene>
<accession>A0A2N2E9H6</accession>
<name>A0A2N2E9H6_9BACT</name>
<organism evidence="1 2">
    <name type="scientific">Candidatus Falkowbacteria bacterium HGW-Falkowbacteria-1</name>
    <dbReference type="NCBI Taxonomy" id="2013768"/>
    <lineage>
        <taxon>Bacteria</taxon>
        <taxon>Candidatus Falkowiibacteriota</taxon>
    </lineage>
</organism>
<proteinExistence type="predicted"/>
<protein>
    <recommendedName>
        <fullName evidence="3">VCBS repeat-containing protein</fullName>
    </recommendedName>
</protein>
<dbReference type="Pfam" id="PF14885">
    <property type="entry name" value="GHL15"/>
    <property type="match status" value="1"/>
</dbReference>
<evidence type="ECO:0008006" key="3">
    <source>
        <dbReference type="Google" id="ProtNLM"/>
    </source>
</evidence>
<dbReference type="Proteomes" id="UP000233517">
    <property type="component" value="Unassembled WGS sequence"/>
</dbReference>
<dbReference type="EMBL" id="PHAI01000002">
    <property type="protein sequence ID" value="PKM91394.1"/>
    <property type="molecule type" value="Genomic_DNA"/>
</dbReference>